<dbReference type="EMBL" id="JAVRER010000030">
    <property type="protein sequence ID" value="MDT0417630.1"/>
    <property type="molecule type" value="Genomic_DNA"/>
</dbReference>
<dbReference type="Proteomes" id="UP001183607">
    <property type="component" value="Unassembled WGS sequence"/>
</dbReference>
<keyword evidence="2" id="KW-0732">Signal</keyword>
<evidence type="ECO:0000256" key="2">
    <source>
        <dbReference type="SAM" id="SignalP"/>
    </source>
</evidence>
<evidence type="ECO:0000313" key="3">
    <source>
        <dbReference type="EMBL" id="MDT0417630.1"/>
    </source>
</evidence>
<feature type="region of interest" description="Disordered" evidence="1">
    <location>
        <begin position="19"/>
        <end position="59"/>
    </location>
</feature>
<feature type="region of interest" description="Disordered" evidence="1">
    <location>
        <begin position="247"/>
        <end position="278"/>
    </location>
</feature>
<dbReference type="RefSeq" id="WP_007822660.1">
    <property type="nucleotide sequence ID" value="NZ_JAVRER010000030.1"/>
</dbReference>
<reference evidence="4" key="1">
    <citation type="submission" date="2023-07" db="EMBL/GenBank/DDBJ databases">
        <title>30 novel species of actinomycetes from the DSMZ collection.</title>
        <authorList>
            <person name="Nouioui I."/>
        </authorList>
    </citation>
    <scope>NUCLEOTIDE SEQUENCE [LARGE SCALE GENOMIC DNA]</scope>
    <source>
        <strain evidence="4">DSM 41982</strain>
    </source>
</reference>
<comment type="caution">
    <text evidence="3">The sequence shown here is derived from an EMBL/GenBank/DDBJ whole genome shotgun (WGS) entry which is preliminary data.</text>
</comment>
<protein>
    <recommendedName>
        <fullName evidence="5">Enoyl reductase</fullName>
    </recommendedName>
</protein>
<sequence length="337" mass="35789">MPLVLASALVAALATPAWARTTPGDTREGEPPGTGGGRQGDTLTAGAAGISYTRSGGGGGNKVAPLTAAGNWTPPPCYYAPRYTPQELEDTLVPIWQAESTGHEWDLSQKKKYEDGEPYKDFNKDKAGKGFWWASYVTPGFEGDPGSLACDQEIFWVDKGDPPPANIPQAITPEILAQLAYGEIRVPGTEVELAPGGESKVNLPTWVWLEKAKFTPVSVTARVDALGIEATTTAEPVSLRIEPGTADARTLPASGTCPIRDDGSIGEPYAPGKADRTPPCGVTYLRSSREGSFPLRATVTWKVHWTGTGVNGEQPLPEGSFGAEQDVVVREVQSVNR</sequence>
<feature type="chain" id="PRO_5044770571" description="Enoyl reductase" evidence="2">
    <location>
        <begin position="20"/>
        <end position="337"/>
    </location>
</feature>
<feature type="signal peptide" evidence="2">
    <location>
        <begin position="1"/>
        <end position="19"/>
    </location>
</feature>
<gene>
    <name evidence="3" type="ORF">RM574_19290</name>
</gene>
<evidence type="ECO:0000256" key="1">
    <source>
        <dbReference type="SAM" id="MobiDB-lite"/>
    </source>
</evidence>
<proteinExistence type="predicted"/>
<name>A0ABD5EBL0_9ACTN</name>
<dbReference type="AlphaFoldDB" id="A0ABD5EBL0"/>
<accession>A0ABD5EBL0</accession>
<evidence type="ECO:0008006" key="5">
    <source>
        <dbReference type="Google" id="ProtNLM"/>
    </source>
</evidence>
<evidence type="ECO:0000313" key="4">
    <source>
        <dbReference type="Proteomes" id="UP001183607"/>
    </source>
</evidence>
<organism evidence="3 4">
    <name type="scientific">Streptomyces evansiae</name>
    <dbReference type="NCBI Taxonomy" id="3075535"/>
    <lineage>
        <taxon>Bacteria</taxon>
        <taxon>Bacillati</taxon>
        <taxon>Actinomycetota</taxon>
        <taxon>Actinomycetes</taxon>
        <taxon>Kitasatosporales</taxon>
        <taxon>Streptomycetaceae</taxon>
        <taxon>Streptomyces</taxon>
    </lineage>
</organism>